<evidence type="ECO:0000313" key="6">
    <source>
        <dbReference type="EMBL" id="GAE27573.1"/>
    </source>
</evidence>
<dbReference type="SUPFAM" id="SSF51338">
    <property type="entry name" value="Composite domain of metallo-dependent hydrolases"/>
    <property type="match status" value="1"/>
</dbReference>
<dbReference type="Proteomes" id="UP000018890">
    <property type="component" value="Unassembled WGS sequence"/>
</dbReference>
<dbReference type="InterPro" id="IPR050287">
    <property type="entry name" value="MTA/SAH_deaminase"/>
</dbReference>
<dbReference type="EMBL" id="BAUT01000056">
    <property type="protein sequence ID" value="GAE27573.1"/>
    <property type="molecule type" value="Genomic_DNA"/>
</dbReference>
<dbReference type="OrthoDB" id="9807210at2"/>
<dbReference type="PANTHER" id="PTHR43794">
    <property type="entry name" value="AMINOHYDROLASE SSNA-RELATED"/>
    <property type="match status" value="1"/>
</dbReference>
<feature type="domain" description="Amidohydrolase-related" evidence="4">
    <location>
        <begin position="60"/>
        <end position="425"/>
    </location>
</feature>
<dbReference type="SUPFAM" id="SSF51556">
    <property type="entry name" value="Metallo-dependent hydrolases"/>
    <property type="match status" value="1"/>
</dbReference>
<evidence type="ECO:0000259" key="4">
    <source>
        <dbReference type="Pfam" id="PF01979"/>
    </source>
</evidence>
<evidence type="ECO:0000256" key="1">
    <source>
        <dbReference type="ARBA" id="ARBA00022723"/>
    </source>
</evidence>
<evidence type="ECO:0000256" key="3">
    <source>
        <dbReference type="ARBA" id="ARBA00022833"/>
    </source>
</evidence>
<dbReference type="STRING" id="1236970.JCM9140_3726"/>
<dbReference type="InterPro" id="IPR011059">
    <property type="entry name" value="Metal-dep_hydrolase_composite"/>
</dbReference>
<organism evidence="6 7">
    <name type="scientific">Halalkalibacter wakoensis JCM 9140</name>
    <dbReference type="NCBI Taxonomy" id="1236970"/>
    <lineage>
        <taxon>Bacteria</taxon>
        <taxon>Bacillati</taxon>
        <taxon>Bacillota</taxon>
        <taxon>Bacilli</taxon>
        <taxon>Bacillales</taxon>
        <taxon>Bacillaceae</taxon>
        <taxon>Halalkalibacter</taxon>
    </lineage>
</organism>
<proteinExistence type="predicted"/>
<dbReference type="InterPro" id="IPR006680">
    <property type="entry name" value="Amidohydro-rel"/>
</dbReference>
<dbReference type="Gene3D" id="3.20.20.140">
    <property type="entry name" value="Metal-dependent hydrolases"/>
    <property type="match status" value="1"/>
</dbReference>
<dbReference type="Pfam" id="PF22039">
    <property type="entry name" value="HUTI_composite_bact"/>
    <property type="match status" value="1"/>
</dbReference>
<dbReference type="Pfam" id="PF01979">
    <property type="entry name" value="Amidohydro_1"/>
    <property type="match status" value="1"/>
</dbReference>
<comment type="caution">
    <text evidence="6">The sequence shown here is derived from an EMBL/GenBank/DDBJ whole genome shotgun (WGS) entry which is preliminary data.</text>
</comment>
<dbReference type="AlphaFoldDB" id="W4Q7A5"/>
<reference evidence="6" key="1">
    <citation type="journal article" date="2014" name="Genome Announc.">
        <title>Draft Genome Sequences of Three Alkaliphilic Bacillus Strains, Bacillus wakoensis JCM 9140T, Bacillus akibai JCM 9157T, and Bacillus hemicellulosilyticus JCM 9152T.</title>
        <authorList>
            <person name="Yuki M."/>
            <person name="Oshima K."/>
            <person name="Suda W."/>
            <person name="Oshida Y."/>
            <person name="Kitamura K."/>
            <person name="Iida T."/>
            <person name="Hattori M."/>
            <person name="Ohkuma M."/>
        </authorList>
    </citation>
    <scope>NUCLEOTIDE SEQUENCE [LARGE SCALE GENOMIC DNA]</scope>
    <source>
        <strain evidence="6">JCM 9140</strain>
    </source>
</reference>
<keyword evidence="1" id="KW-0479">Metal-binding</keyword>
<dbReference type="GO" id="GO:0046872">
    <property type="term" value="F:metal ion binding"/>
    <property type="evidence" value="ECO:0007669"/>
    <property type="project" value="UniProtKB-KW"/>
</dbReference>
<keyword evidence="2" id="KW-0378">Hydrolase</keyword>
<dbReference type="InterPro" id="IPR032466">
    <property type="entry name" value="Metal_Hydrolase"/>
</dbReference>
<dbReference type="Gene3D" id="2.30.40.10">
    <property type="entry name" value="Urease, subunit C, domain 1"/>
    <property type="match status" value="1"/>
</dbReference>
<protein>
    <submittedName>
        <fullName evidence="6">S-adenosylhomocysteine deaminase</fullName>
    </submittedName>
</protein>
<gene>
    <name evidence="6" type="ORF">JCM9140_3726</name>
</gene>
<dbReference type="InterPro" id="IPR054418">
    <property type="entry name" value="MQNX/HUTI_composite_N"/>
</dbReference>
<evidence type="ECO:0000256" key="2">
    <source>
        <dbReference type="ARBA" id="ARBA00022801"/>
    </source>
</evidence>
<dbReference type="RefSeq" id="WP_034749033.1">
    <property type="nucleotide sequence ID" value="NZ_BAUT01000056.1"/>
</dbReference>
<sequence length="474" mass="52661">MKIDTLIVHADLFTMQGKGVGYIDNGAVAIDAGKIVAVGPTDQLQKEYTAEERIDATNKMVLPGFVDAHLHSYWGILRGVAQDTSMWMHKGVGPFRRYLTDENRLAGSKMNILEGLAAGTTTFCDYSTPILDIAQFYKQLGARARLTCFIKEVPDVLDTLQEDDLYPFEPAIGEKTLHENLELVDRWHGYDDNRITATLGPQGPDFLSVDLMKKVKNIANEKQLKIHMHVAQAARETKQMVGRYNKRSIAFLDEIGYLDDSLIAVHLTDATKEEVELLVEREASMVVCSGAIGIIRGEVPPACSFLEAGGNVGLGSDQSTGNNCNQMINEMKLTALFNKIKYKNPEVLPAWKVLRMATVEGAKAVGLGDEIGSLEVGKKADIVFVDLTAKTMQPVIKSPMRNHVPNLVYSARGHEVCRVLVNGQTLYENGKYLTVNEEDIVDQCQRFATETTEKVTKEHFRITNAYEFMKQGQL</sequence>
<accession>W4Q7A5</accession>
<evidence type="ECO:0000259" key="5">
    <source>
        <dbReference type="Pfam" id="PF22039"/>
    </source>
</evidence>
<keyword evidence="7" id="KW-1185">Reference proteome</keyword>
<keyword evidence="3" id="KW-0862">Zinc</keyword>
<feature type="domain" description="Aminodeoxyfutalosine deaminase/Imidazolonepropionase-like composite" evidence="5">
    <location>
        <begin position="26"/>
        <end position="48"/>
    </location>
</feature>
<dbReference type="GO" id="GO:0016810">
    <property type="term" value="F:hydrolase activity, acting on carbon-nitrogen (but not peptide) bonds"/>
    <property type="evidence" value="ECO:0007669"/>
    <property type="project" value="InterPro"/>
</dbReference>
<evidence type="ECO:0000313" key="7">
    <source>
        <dbReference type="Proteomes" id="UP000018890"/>
    </source>
</evidence>
<dbReference type="PANTHER" id="PTHR43794:SF11">
    <property type="entry name" value="AMIDOHYDROLASE-RELATED DOMAIN-CONTAINING PROTEIN"/>
    <property type="match status" value="1"/>
</dbReference>
<name>W4Q7A5_9BACI</name>